<evidence type="ECO:0000313" key="3">
    <source>
        <dbReference type="Proteomes" id="UP000731465"/>
    </source>
</evidence>
<keyword evidence="3" id="KW-1185">Reference proteome</keyword>
<name>A0ABS7DGQ3_9GAMM</name>
<evidence type="ECO:0008006" key="4">
    <source>
        <dbReference type="Google" id="ProtNLM"/>
    </source>
</evidence>
<dbReference type="EMBL" id="JAGFNY010000019">
    <property type="protein sequence ID" value="MBW7570478.1"/>
    <property type="molecule type" value="Genomic_DNA"/>
</dbReference>
<proteinExistence type="predicted"/>
<protein>
    <recommendedName>
        <fullName evidence="4">Lipoprotein</fullName>
    </recommendedName>
</protein>
<sequence>MKRNLLIGLTLLSAVLCSCTTTKEQCDPKIKDPSFFDKLGCVVSGSYKERSDDKLNEIASLREEHKKLSQEVIALNDQRPQMLKDREKRLKELDKVRADLSRLENDLEAKKAMNSKLSEKLEAAKSATDEAYKLPDDSSSLEKKEKLKNVQDNMNELLDAMAESF</sequence>
<dbReference type="Proteomes" id="UP000731465">
    <property type="component" value="Unassembled WGS sequence"/>
</dbReference>
<dbReference type="PROSITE" id="PS51257">
    <property type="entry name" value="PROKAR_LIPOPROTEIN"/>
    <property type="match status" value="1"/>
</dbReference>
<accession>A0ABS7DGQ3</accession>
<gene>
    <name evidence="2" type="ORF">J5V48_06155</name>
</gene>
<evidence type="ECO:0000256" key="1">
    <source>
        <dbReference type="SAM" id="MobiDB-lite"/>
    </source>
</evidence>
<organism evidence="2 3">
    <name type="scientific">Succinivibrio faecicola</name>
    <dbReference type="NCBI Taxonomy" id="2820300"/>
    <lineage>
        <taxon>Bacteria</taxon>
        <taxon>Pseudomonadati</taxon>
        <taxon>Pseudomonadota</taxon>
        <taxon>Gammaproteobacteria</taxon>
        <taxon>Aeromonadales</taxon>
        <taxon>Succinivibrionaceae</taxon>
        <taxon>Succinivibrio</taxon>
    </lineage>
</organism>
<dbReference type="RefSeq" id="WP_219937701.1">
    <property type="nucleotide sequence ID" value="NZ_JAGFNY010000019.1"/>
</dbReference>
<reference evidence="2 3" key="1">
    <citation type="submission" date="2021-03" db="EMBL/GenBank/DDBJ databases">
        <title>Succinivibrio sp. nov. isolated from feces of cow.</title>
        <authorList>
            <person name="Choi J.-Y."/>
        </authorList>
    </citation>
    <scope>NUCLEOTIDE SEQUENCE [LARGE SCALE GENOMIC DNA]</scope>
    <source>
        <strain evidence="2 3">AGMB01872</strain>
    </source>
</reference>
<comment type="caution">
    <text evidence="2">The sequence shown here is derived from an EMBL/GenBank/DDBJ whole genome shotgun (WGS) entry which is preliminary data.</text>
</comment>
<feature type="region of interest" description="Disordered" evidence="1">
    <location>
        <begin position="124"/>
        <end position="145"/>
    </location>
</feature>
<evidence type="ECO:0000313" key="2">
    <source>
        <dbReference type="EMBL" id="MBW7570478.1"/>
    </source>
</evidence>